<dbReference type="GeneID" id="94196668"/>
<evidence type="ECO:0000313" key="2">
    <source>
        <dbReference type="Proteomes" id="UP001497744"/>
    </source>
</evidence>
<proteinExistence type="predicted"/>
<evidence type="ECO:0000313" key="1">
    <source>
        <dbReference type="EMBL" id="GIX65187.1"/>
    </source>
</evidence>
<dbReference type="EMBL" id="BPLF01000004">
    <property type="protein sequence ID" value="GIX65187.1"/>
    <property type="molecule type" value="Genomic_DNA"/>
</dbReference>
<comment type="caution">
    <text evidence="1">The sequence shown here is derived from an EMBL/GenBank/DDBJ whole genome shotgun (WGS) entry which is preliminary data.</text>
</comment>
<dbReference type="Proteomes" id="UP001497744">
    <property type="component" value="Unassembled WGS sequence"/>
</dbReference>
<protein>
    <submittedName>
        <fullName evidence="1">Uncharacterized protein</fullName>
    </submittedName>
</protein>
<dbReference type="AlphaFoldDB" id="A0AAV4LZX9"/>
<accession>A0AAV4LZX9</accession>
<dbReference type="RefSeq" id="XP_067717256.1">
    <property type="nucleotide sequence ID" value="XM_067861155.1"/>
</dbReference>
<organism evidence="1 2">
    <name type="scientific">Babesia caballi</name>
    <dbReference type="NCBI Taxonomy" id="5871"/>
    <lineage>
        <taxon>Eukaryota</taxon>
        <taxon>Sar</taxon>
        <taxon>Alveolata</taxon>
        <taxon>Apicomplexa</taxon>
        <taxon>Aconoidasida</taxon>
        <taxon>Piroplasmida</taxon>
        <taxon>Babesiidae</taxon>
        <taxon>Babesia</taxon>
    </lineage>
</organism>
<gene>
    <name evidence="1" type="ORF">BcabD6B2_46220</name>
</gene>
<name>A0AAV4LZX9_BABCB</name>
<reference evidence="1 2" key="1">
    <citation type="submission" date="2021-06" db="EMBL/GenBank/DDBJ databases">
        <title>Genome sequence of Babesia caballi.</title>
        <authorList>
            <person name="Yamagishi J."/>
            <person name="Kidaka T."/>
            <person name="Ochi A."/>
        </authorList>
    </citation>
    <scope>NUCLEOTIDE SEQUENCE [LARGE SCALE GENOMIC DNA]</scope>
    <source>
        <strain evidence="1">USDA-D6B2</strain>
    </source>
</reference>
<keyword evidence="2" id="KW-1185">Reference proteome</keyword>
<sequence>MVGASALTKPPTNLKDAIDWILWFWAYGRTTSSGMSNYTKLANALNTLPEFVESKETALGRGMSPEGVINKLGTNLGSRFLGYVSQGGGFNFSGDGIVKNGGGYESAYRDAQWEEGSKSEYVEIFLAVVPFVFWSMAYLYWKCKIGQAYGGWADESLNASSHSGLSHFILIMGFTPTQLRNINGSDVSKLLDSGYNAFEELGAAYATYILYDSFITTLEQNGPQNAIDRPLSCCYLLTRFYCQHFKQKQESDESLTKVRKKLEAFRKSSGNSAPDIKYQIDSFISTYMTAASSSTTGNAVPSSSTGGPIAGTLATLGLGGAATASYLFNLGGAKTLVNGLLRIG</sequence>